<name>A0ABQ1K1H2_9PROT</name>
<dbReference type="EMBL" id="BMKF01000003">
    <property type="protein sequence ID" value="GGB81404.1"/>
    <property type="molecule type" value="Genomic_DNA"/>
</dbReference>
<gene>
    <name evidence="1" type="ORF">GCM10011503_32750</name>
</gene>
<comment type="caution">
    <text evidence="1">The sequence shown here is derived from an EMBL/GenBank/DDBJ whole genome shotgun (WGS) entry which is preliminary data.</text>
</comment>
<sequence>MPYATAVSNPGRNLPYRTIEPSLSERWSDIALAFGQGSVLQRL</sequence>
<protein>
    <submittedName>
        <fullName evidence="1">Uncharacterized protein</fullName>
    </submittedName>
</protein>
<organism evidence="1 2">
    <name type="scientific">Henriciella pelagia</name>
    <dbReference type="NCBI Taxonomy" id="1977912"/>
    <lineage>
        <taxon>Bacteria</taxon>
        <taxon>Pseudomonadati</taxon>
        <taxon>Pseudomonadota</taxon>
        <taxon>Alphaproteobacteria</taxon>
        <taxon>Hyphomonadales</taxon>
        <taxon>Hyphomonadaceae</taxon>
        <taxon>Henriciella</taxon>
    </lineage>
</organism>
<evidence type="ECO:0000313" key="1">
    <source>
        <dbReference type="EMBL" id="GGB81404.1"/>
    </source>
</evidence>
<keyword evidence="2" id="KW-1185">Reference proteome</keyword>
<evidence type="ECO:0000313" key="2">
    <source>
        <dbReference type="Proteomes" id="UP000628854"/>
    </source>
</evidence>
<reference evidence="2" key="1">
    <citation type="journal article" date="2019" name="Int. J. Syst. Evol. Microbiol.">
        <title>The Global Catalogue of Microorganisms (GCM) 10K type strain sequencing project: providing services to taxonomists for standard genome sequencing and annotation.</title>
        <authorList>
            <consortium name="The Broad Institute Genomics Platform"/>
            <consortium name="The Broad Institute Genome Sequencing Center for Infectious Disease"/>
            <person name="Wu L."/>
            <person name="Ma J."/>
        </authorList>
    </citation>
    <scope>NUCLEOTIDE SEQUENCE [LARGE SCALE GENOMIC DNA]</scope>
    <source>
        <strain evidence="2">CGMCC 1.15928</strain>
    </source>
</reference>
<dbReference type="Proteomes" id="UP000628854">
    <property type="component" value="Unassembled WGS sequence"/>
</dbReference>
<accession>A0ABQ1K1H2</accession>
<proteinExistence type="predicted"/>